<evidence type="ECO:0000313" key="2">
    <source>
        <dbReference type="EMBL" id="CAJ0590462.1"/>
    </source>
</evidence>
<gene>
    <name evidence="2" type="ORF">CYNAS_LOCUS2445</name>
</gene>
<dbReference type="EMBL" id="CATQJL010000001">
    <property type="protein sequence ID" value="CAJ0590462.1"/>
    <property type="molecule type" value="Genomic_DNA"/>
</dbReference>
<feature type="compositionally biased region" description="Polar residues" evidence="1">
    <location>
        <begin position="442"/>
        <end position="454"/>
    </location>
</feature>
<keyword evidence="3" id="KW-1185">Reference proteome</keyword>
<organism evidence="2 3">
    <name type="scientific">Cylicocyclus nassatus</name>
    <name type="common">Nematode worm</name>
    <dbReference type="NCBI Taxonomy" id="53992"/>
    <lineage>
        <taxon>Eukaryota</taxon>
        <taxon>Metazoa</taxon>
        <taxon>Ecdysozoa</taxon>
        <taxon>Nematoda</taxon>
        <taxon>Chromadorea</taxon>
        <taxon>Rhabditida</taxon>
        <taxon>Rhabditina</taxon>
        <taxon>Rhabditomorpha</taxon>
        <taxon>Strongyloidea</taxon>
        <taxon>Strongylidae</taxon>
        <taxon>Cylicocyclus</taxon>
    </lineage>
</organism>
<protein>
    <submittedName>
        <fullName evidence="2">Uncharacterized protein</fullName>
    </submittedName>
</protein>
<reference evidence="2" key="1">
    <citation type="submission" date="2023-07" db="EMBL/GenBank/DDBJ databases">
        <authorList>
            <consortium name="CYATHOMIX"/>
        </authorList>
    </citation>
    <scope>NUCLEOTIDE SEQUENCE</scope>
    <source>
        <strain evidence="2">N/A</strain>
    </source>
</reference>
<feature type="region of interest" description="Disordered" evidence="1">
    <location>
        <begin position="158"/>
        <end position="188"/>
    </location>
</feature>
<evidence type="ECO:0000313" key="3">
    <source>
        <dbReference type="Proteomes" id="UP001176961"/>
    </source>
</evidence>
<name>A0AA36DQW5_CYLNA</name>
<dbReference type="AlphaFoldDB" id="A0AA36DQW5"/>
<dbReference type="Proteomes" id="UP001176961">
    <property type="component" value="Unassembled WGS sequence"/>
</dbReference>
<accession>A0AA36DQW5</accession>
<proteinExistence type="predicted"/>
<comment type="caution">
    <text evidence="2">The sequence shown here is derived from an EMBL/GenBank/DDBJ whole genome shotgun (WGS) entry which is preliminary data.</text>
</comment>
<evidence type="ECO:0000256" key="1">
    <source>
        <dbReference type="SAM" id="MobiDB-lite"/>
    </source>
</evidence>
<sequence length="570" mass="63308">MSDGNQIAGPFAVRFLPRIRHRPRVVHENRKQAPEIAVIRPHDLSTVHDFLAALISREQVLQKRPLIAWESVQKRYHAMVTELNGPDKDLHDQYHVDLGFFKEVMDEQVLEVWTGKKSVIDVLSLPEFSDMNCVREPNPPYDLMIMMSDRENHRRCNSVGTETEECEEPTPNLKSPVKSKKSSNSVLKDTPATLLSSRCSKKQLLEKSDAEKKKPIIRGKEKAGNLLEGDSRTTAMTDCLKSVSSSEVLNGKNHDHLDKLPIIAPEPIDLPNPLDFFSQDTTACESSDSCLQASPFQKLPCDTTGCEIQSDRTNTLEGNKTSDLDINDLSPLCEQMSSLSLSRLEGNDSNVEQKGASVAHDVDGHVSPTEKTGILQTSASKIGVERAPFGKGLFQKLAAFKHKDEQFATPSPIEKSPFTERASSAVSRSFGHKENTFCDEMSPSSSSTDPCADVSSSINISKSAAEDSQASVASSQEKQVDEQGSVLDGLVFPECSEDLKRYLDFIRKIVATYNLVYNIQPKMDQILGELKEEVSPDWVDYVLKYIPEVSLLPFDGEIFMAWKGVSQTQS</sequence>
<feature type="compositionally biased region" description="Low complexity" evidence="1">
    <location>
        <begin position="169"/>
        <end position="188"/>
    </location>
</feature>
<feature type="region of interest" description="Disordered" evidence="1">
    <location>
        <begin position="435"/>
        <end position="454"/>
    </location>
</feature>